<evidence type="ECO:0000313" key="4">
    <source>
        <dbReference type="Proteomes" id="UP000719412"/>
    </source>
</evidence>
<keyword evidence="4" id="KW-1185">Reference proteome</keyword>
<dbReference type="SUPFAM" id="SSF51735">
    <property type="entry name" value="NAD(P)-binding Rossmann-fold domains"/>
    <property type="match status" value="1"/>
</dbReference>
<dbReference type="InterPro" id="IPR002347">
    <property type="entry name" value="SDR_fam"/>
</dbReference>
<sequence length="269" mass="30158">MKLSKVPLQTLPQKRSISVADIKDILLRRRKEIVSREKMVVSMDRWRGKVAIVTGASARIGSKIWTHDEFARQVTVERVEEVAKKGKLYAFKADVSVEEDTLNAFKWTEKNLGPFHVLINARVLQDTNFIDGETKNWEAILDFNVTHRQLLPYMNVYAATKHAVTALTETLTTELNTIVSKIKVTVSEDEVGLSTDPLIRGFRSVSPGVVATEIDETSNIYLDEKTLEERKSRAALAASDCADAVIYALSTSPNCQVHDLIIKPIGEKF</sequence>
<dbReference type="Gene3D" id="3.40.50.720">
    <property type="entry name" value="NAD(P)-binding Rossmann-like Domain"/>
    <property type="match status" value="2"/>
</dbReference>
<accession>A0A8J6LH31</accession>
<dbReference type="EMBL" id="JABDTM020001995">
    <property type="protein sequence ID" value="KAH0822474.1"/>
    <property type="molecule type" value="Genomic_DNA"/>
</dbReference>
<dbReference type="PRINTS" id="PR00081">
    <property type="entry name" value="GDHRDH"/>
</dbReference>
<proteinExistence type="inferred from homology"/>
<protein>
    <submittedName>
        <fullName evidence="3">Uncharacterized protein</fullName>
    </submittedName>
</protein>
<dbReference type="AlphaFoldDB" id="A0A8J6LH31"/>
<name>A0A8J6LH31_TENMO</name>
<dbReference type="Proteomes" id="UP000719412">
    <property type="component" value="Unassembled WGS sequence"/>
</dbReference>
<evidence type="ECO:0000256" key="2">
    <source>
        <dbReference type="ARBA" id="ARBA00023002"/>
    </source>
</evidence>
<evidence type="ECO:0000256" key="1">
    <source>
        <dbReference type="ARBA" id="ARBA00006484"/>
    </source>
</evidence>
<dbReference type="PANTHER" id="PTHR43115">
    <property type="entry name" value="DEHYDROGENASE/REDUCTASE SDR FAMILY MEMBER 11"/>
    <property type="match status" value="1"/>
</dbReference>
<dbReference type="PANTHER" id="PTHR43115:SF4">
    <property type="entry name" value="DEHYDROGENASE_REDUCTASE SDR FAMILY MEMBER 11"/>
    <property type="match status" value="1"/>
</dbReference>
<comment type="similarity">
    <text evidence="1">Belongs to the short-chain dehydrogenases/reductases (SDR) family.</text>
</comment>
<evidence type="ECO:0000313" key="3">
    <source>
        <dbReference type="EMBL" id="KAH0822474.1"/>
    </source>
</evidence>
<reference evidence="3" key="2">
    <citation type="submission" date="2021-08" db="EMBL/GenBank/DDBJ databases">
        <authorList>
            <person name="Eriksson T."/>
        </authorList>
    </citation>
    <scope>NUCLEOTIDE SEQUENCE</scope>
    <source>
        <strain evidence="3">Stoneville</strain>
        <tissue evidence="3">Whole head</tissue>
    </source>
</reference>
<dbReference type="Pfam" id="PF00106">
    <property type="entry name" value="adh_short"/>
    <property type="match status" value="1"/>
</dbReference>
<comment type="caution">
    <text evidence="3">The sequence shown here is derived from an EMBL/GenBank/DDBJ whole genome shotgun (WGS) entry which is preliminary data.</text>
</comment>
<dbReference type="GO" id="GO:0016491">
    <property type="term" value="F:oxidoreductase activity"/>
    <property type="evidence" value="ECO:0007669"/>
    <property type="project" value="UniProtKB-KW"/>
</dbReference>
<gene>
    <name evidence="3" type="ORF">GEV33_000317</name>
</gene>
<keyword evidence="2" id="KW-0560">Oxidoreductase</keyword>
<reference evidence="3" key="1">
    <citation type="journal article" date="2020" name="J Insects Food Feed">
        <title>The yellow mealworm (Tenebrio molitor) genome: a resource for the emerging insects as food and feed industry.</title>
        <authorList>
            <person name="Eriksson T."/>
            <person name="Andere A."/>
            <person name="Kelstrup H."/>
            <person name="Emery V."/>
            <person name="Picard C."/>
        </authorList>
    </citation>
    <scope>NUCLEOTIDE SEQUENCE</scope>
    <source>
        <strain evidence="3">Stoneville</strain>
        <tissue evidence="3">Whole head</tissue>
    </source>
</reference>
<organism evidence="3 4">
    <name type="scientific">Tenebrio molitor</name>
    <name type="common">Yellow mealworm beetle</name>
    <dbReference type="NCBI Taxonomy" id="7067"/>
    <lineage>
        <taxon>Eukaryota</taxon>
        <taxon>Metazoa</taxon>
        <taxon>Ecdysozoa</taxon>
        <taxon>Arthropoda</taxon>
        <taxon>Hexapoda</taxon>
        <taxon>Insecta</taxon>
        <taxon>Pterygota</taxon>
        <taxon>Neoptera</taxon>
        <taxon>Endopterygota</taxon>
        <taxon>Coleoptera</taxon>
        <taxon>Polyphaga</taxon>
        <taxon>Cucujiformia</taxon>
        <taxon>Tenebrionidae</taxon>
        <taxon>Tenebrio</taxon>
    </lineage>
</organism>
<dbReference type="InterPro" id="IPR036291">
    <property type="entry name" value="NAD(P)-bd_dom_sf"/>
</dbReference>